<evidence type="ECO:0000256" key="1">
    <source>
        <dbReference type="ARBA" id="ARBA00004141"/>
    </source>
</evidence>
<feature type="transmembrane region" description="Helical" evidence="5">
    <location>
        <begin position="70"/>
        <end position="88"/>
    </location>
</feature>
<feature type="transmembrane region" description="Helical" evidence="5">
    <location>
        <begin position="94"/>
        <end position="112"/>
    </location>
</feature>
<evidence type="ECO:0000256" key="2">
    <source>
        <dbReference type="ARBA" id="ARBA00022692"/>
    </source>
</evidence>
<gene>
    <name evidence="6" type="ORF">DRF65_11580</name>
</gene>
<evidence type="ECO:0000256" key="4">
    <source>
        <dbReference type="ARBA" id="ARBA00023136"/>
    </source>
</evidence>
<evidence type="ECO:0000313" key="7">
    <source>
        <dbReference type="Proteomes" id="UP000256686"/>
    </source>
</evidence>
<accession>A0A3D9C8Z1</accession>
<proteinExistence type="predicted"/>
<sequence>MNTKTKNIIGWILSGMAGIMLIASAIDKIVSTGHAKEMALSFGISPNQYIVLGMIEVTSVILFLYPRTAILGLLLLSSYLGGAIATHLQHGQGILFPSFFEILIWIAAVIRFPELTKRILNKPLDNK</sequence>
<evidence type="ECO:0000256" key="5">
    <source>
        <dbReference type="SAM" id="Phobius"/>
    </source>
</evidence>
<keyword evidence="2 5" id="KW-0812">Transmembrane</keyword>
<protein>
    <submittedName>
        <fullName evidence="6">DoxX family protein</fullName>
    </submittedName>
</protein>
<evidence type="ECO:0000256" key="3">
    <source>
        <dbReference type="ARBA" id="ARBA00022989"/>
    </source>
</evidence>
<dbReference type="Pfam" id="PF13564">
    <property type="entry name" value="DoxX_2"/>
    <property type="match status" value="1"/>
</dbReference>
<dbReference type="AlphaFoldDB" id="A0A3D9C8Z1"/>
<dbReference type="RefSeq" id="WP_115970916.1">
    <property type="nucleotide sequence ID" value="NZ_QNVT01000009.1"/>
</dbReference>
<dbReference type="InterPro" id="IPR032808">
    <property type="entry name" value="DoxX"/>
</dbReference>
<comment type="caution">
    <text evidence="6">The sequence shown here is derived from an EMBL/GenBank/DDBJ whole genome shotgun (WGS) entry which is preliminary data.</text>
</comment>
<dbReference type="Proteomes" id="UP000256686">
    <property type="component" value="Unassembled WGS sequence"/>
</dbReference>
<feature type="transmembrane region" description="Helical" evidence="5">
    <location>
        <begin position="7"/>
        <end position="26"/>
    </location>
</feature>
<dbReference type="EMBL" id="QNVT01000009">
    <property type="protein sequence ID" value="REC62345.1"/>
    <property type="molecule type" value="Genomic_DNA"/>
</dbReference>
<keyword evidence="7" id="KW-1185">Reference proteome</keyword>
<organism evidence="6 7">
    <name type="scientific">Chryseobacterium pennae</name>
    <dbReference type="NCBI Taxonomy" id="2258962"/>
    <lineage>
        <taxon>Bacteria</taxon>
        <taxon>Pseudomonadati</taxon>
        <taxon>Bacteroidota</taxon>
        <taxon>Flavobacteriia</taxon>
        <taxon>Flavobacteriales</taxon>
        <taxon>Weeksellaceae</taxon>
        <taxon>Chryseobacterium group</taxon>
        <taxon>Chryseobacterium</taxon>
    </lineage>
</organism>
<keyword evidence="3 5" id="KW-1133">Transmembrane helix</keyword>
<name>A0A3D9C8Z1_9FLAO</name>
<feature type="transmembrane region" description="Helical" evidence="5">
    <location>
        <begin position="46"/>
        <end position="65"/>
    </location>
</feature>
<comment type="subcellular location">
    <subcellularLocation>
        <location evidence="1">Membrane</location>
        <topology evidence="1">Multi-pass membrane protein</topology>
    </subcellularLocation>
</comment>
<reference evidence="7" key="1">
    <citation type="submission" date="2018-06" db="EMBL/GenBank/DDBJ databases">
        <authorList>
            <person name="Lum Nde A."/>
            <person name="Hugo C."/>
        </authorList>
    </citation>
    <scope>NUCLEOTIDE SEQUENCE [LARGE SCALE GENOMIC DNA]</scope>
    <source>
        <strain evidence="7">1_F178</strain>
    </source>
</reference>
<keyword evidence="4 5" id="KW-0472">Membrane</keyword>
<evidence type="ECO:0000313" key="6">
    <source>
        <dbReference type="EMBL" id="REC62345.1"/>
    </source>
</evidence>
<dbReference type="GO" id="GO:0016020">
    <property type="term" value="C:membrane"/>
    <property type="evidence" value="ECO:0007669"/>
    <property type="project" value="UniProtKB-SubCell"/>
</dbReference>